<reference evidence="2" key="1">
    <citation type="submission" date="2016-12" db="EMBL/GenBank/DDBJ databases">
        <title>Complete Genome Sequence of Beggiatoa leptomitiformis D-401.</title>
        <authorList>
            <person name="Fomenkov A."/>
            <person name="Vincze T."/>
            <person name="Grabovich M."/>
            <person name="Anton B.P."/>
            <person name="Dubinina G."/>
            <person name="Orlova M."/>
            <person name="Belousova E."/>
            <person name="Roberts R.J."/>
        </authorList>
    </citation>
    <scope>NUCLEOTIDE SEQUENCE [LARGE SCALE GENOMIC DNA]</scope>
    <source>
        <strain evidence="2">D-401</strain>
    </source>
</reference>
<organism evidence="1 2">
    <name type="scientific">Beggiatoa leptomitoformis</name>
    <dbReference type="NCBI Taxonomy" id="288004"/>
    <lineage>
        <taxon>Bacteria</taxon>
        <taxon>Pseudomonadati</taxon>
        <taxon>Pseudomonadota</taxon>
        <taxon>Gammaproteobacteria</taxon>
        <taxon>Thiotrichales</taxon>
        <taxon>Thiotrichaceae</taxon>
        <taxon>Beggiatoa</taxon>
    </lineage>
</organism>
<keyword evidence="2" id="KW-1185">Reference proteome</keyword>
<evidence type="ECO:0000313" key="2">
    <source>
        <dbReference type="Proteomes" id="UP000234271"/>
    </source>
</evidence>
<name>A0A2N9YEE1_9GAMM</name>
<dbReference type="AlphaFoldDB" id="A0A2N9YEE1"/>
<sequence>MSDKSQGLKKDGRRAYEHTLKIQLVDERAGQEPLVQVIGRGSRSEVATRLSIPLTAEQYERLQQMVLGNLAIAVPLLLMRALDELERENKTLKISVRRMREE</sequence>
<dbReference type="Proteomes" id="UP000234271">
    <property type="component" value="Chromosome"/>
</dbReference>
<dbReference type="OrthoDB" id="9883641at2"/>
<dbReference type="EMBL" id="CP018889">
    <property type="protein sequence ID" value="AUI68857.1"/>
    <property type="molecule type" value="Genomic_DNA"/>
</dbReference>
<evidence type="ECO:0000313" key="1">
    <source>
        <dbReference type="EMBL" id="AUI68857.1"/>
    </source>
</evidence>
<proteinExistence type="predicted"/>
<dbReference type="KEGG" id="blep:AL038_15105"/>
<gene>
    <name evidence="1" type="ORF">BLE401_09150</name>
</gene>
<accession>A0A2N9YEE1</accession>
<dbReference type="RefSeq" id="WP_062154206.1">
    <property type="nucleotide sequence ID" value="NZ_CP012373.2"/>
</dbReference>
<protein>
    <submittedName>
        <fullName evidence="1">Uncharacterized protein</fullName>
    </submittedName>
</protein>